<keyword evidence="14" id="KW-1185">Reference proteome</keyword>
<dbReference type="GO" id="GO:0140359">
    <property type="term" value="F:ABC-type transporter activity"/>
    <property type="evidence" value="ECO:0007669"/>
    <property type="project" value="InterPro"/>
</dbReference>
<feature type="transmembrane region" description="Helical" evidence="11">
    <location>
        <begin position="3217"/>
        <end position="3239"/>
    </location>
</feature>
<feature type="transmembrane region" description="Helical" evidence="11">
    <location>
        <begin position="3919"/>
        <end position="3936"/>
    </location>
</feature>
<feature type="transmembrane region" description="Helical" evidence="11">
    <location>
        <begin position="631"/>
        <end position="653"/>
    </location>
</feature>
<dbReference type="Pfam" id="PF19055">
    <property type="entry name" value="ABC2_membrane_7"/>
    <property type="match status" value="1"/>
</dbReference>
<feature type="transmembrane region" description="Helical" evidence="11">
    <location>
        <begin position="607"/>
        <end position="625"/>
    </location>
</feature>
<keyword evidence="6" id="KW-0547">Nucleotide-binding</keyword>
<dbReference type="InterPro" id="IPR003439">
    <property type="entry name" value="ABC_transporter-like_ATP-bd"/>
</dbReference>
<dbReference type="FunFam" id="3.40.50.300:FF:000059">
    <property type="entry name" value="ABC transporter G family member 40"/>
    <property type="match status" value="2"/>
</dbReference>
<keyword evidence="5" id="KW-0677">Repeat</keyword>
<feature type="compositionally biased region" description="Polar residues" evidence="10">
    <location>
        <begin position="3414"/>
        <end position="3427"/>
    </location>
</feature>
<evidence type="ECO:0000256" key="1">
    <source>
        <dbReference type="ARBA" id="ARBA00004141"/>
    </source>
</evidence>
<dbReference type="InterPro" id="IPR013525">
    <property type="entry name" value="ABC2_TM"/>
</dbReference>
<feature type="compositionally biased region" description="Polar residues" evidence="10">
    <location>
        <begin position="2006"/>
        <end position="2036"/>
    </location>
</feature>
<evidence type="ECO:0000259" key="12">
    <source>
        <dbReference type="PROSITE" id="PS50893"/>
    </source>
</evidence>
<feature type="transmembrane region" description="Helical" evidence="11">
    <location>
        <begin position="2541"/>
        <end position="2561"/>
    </location>
</feature>
<feature type="transmembrane region" description="Helical" evidence="11">
    <location>
        <begin position="1731"/>
        <end position="1750"/>
    </location>
</feature>
<evidence type="ECO:0000256" key="2">
    <source>
        <dbReference type="ARBA" id="ARBA00006012"/>
    </source>
</evidence>
<feature type="transmembrane region" description="Helical" evidence="11">
    <location>
        <begin position="1902"/>
        <end position="1921"/>
    </location>
</feature>
<dbReference type="InterPro" id="IPR003593">
    <property type="entry name" value="AAA+_ATPase"/>
</dbReference>
<feature type="transmembrane region" description="Helical" evidence="11">
    <location>
        <begin position="1847"/>
        <end position="1866"/>
    </location>
</feature>
<feature type="domain" description="ABC transporter" evidence="12">
    <location>
        <begin position="2052"/>
        <end position="2304"/>
    </location>
</feature>
<feature type="compositionally biased region" description="Polar residues" evidence="10">
    <location>
        <begin position="769"/>
        <end position="782"/>
    </location>
</feature>
<feature type="transmembrane region" description="Helical" evidence="11">
    <location>
        <begin position="3896"/>
        <end position="3912"/>
    </location>
</feature>
<dbReference type="SUPFAM" id="SSF52540">
    <property type="entry name" value="P-loop containing nucleoside triphosphate hydrolases"/>
    <property type="match status" value="6"/>
</dbReference>
<feature type="transmembrane region" description="Helical" evidence="11">
    <location>
        <begin position="1872"/>
        <end position="1895"/>
    </location>
</feature>
<dbReference type="GO" id="GO:0005524">
    <property type="term" value="F:ATP binding"/>
    <property type="evidence" value="ECO:0007669"/>
    <property type="project" value="UniProtKB-KW"/>
</dbReference>
<gene>
    <name evidence="13" type="ORF">DCAF_LOCUS11276</name>
</gene>
<proteinExistence type="inferred from homology"/>
<comment type="caution">
    <text evidence="13">The sequence shown here is derived from an EMBL/GenBank/DDBJ whole genome shotgun (WGS) entry which is preliminary data.</text>
</comment>
<dbReference type="CDD" id="cd03233">
    <property type="entry name" value="ABCG_PDR_domain1"/>
    <property type="match status" value="2"/>
</dbReference>
<dbReference type="Gene3D" id="3.40.50.300">
    <property type="entry name" value="P-loop containing nucleotide triphosphate hydrolases"/>
    <property type="match status" value="6"/>
</dbReference>
<organism evidence="13 14">
    <name type="scientific">Dovyalis caffra</name>
    <dbReference type="NCBI Taxonomy" id="77055"/>
    <lineage>
        <taxon>Eukaryota</taxon>
        <taxon>Viridiplantae</taxon>
        <taxon>Streptophyta</taxon>
        <taxon>Embryophyta</taxon>
        <taxon>Tracheophyta</taxon>
        <taxon>Spermatophyta</taxon>
        <taxon>Magnoliopsida</taxon>
        <taxon>eudicotyledons</taxon>
        <taxon>Gunneridae</taxon>
        <taxon>Pentapetalae</taxon>
        <taxon>rosids</taxon>
        <taxon>fabids</taxon>
        <taxon>Malpighiales</taxon>
        <taxon>Salicaceae</taxon>
        <taxon>Flacourtieae</taxon>
        <taxon>Dovyalis</taxon>
    </lineage>
</organism>
<keyword evidence="8 11" id="KW-1133">Transmembrane helix</keyword>
<comment type="subcellular location">
    <subcellularLocation>
        <location evidence="1">Membrane</location>
        <topology evidence="1">Multi-pass membrane protein</topology>
    </subcellularLocation>
</comment>
<feature type="transmembrane region" description="Helical" evidence="11">
    <location>
        <begin position="3166"/>
        <end position="3185"/>
    </location>
</feature>
<feature type="transmembrane region" description="Helical" evidence="11">
    <location>
        <begin position="3306"/>
        <end position="3325"/>
    </location>
</feature>
<dbReference type="InterPro" id="IPR013581">
    <property type="entry name" value="PDR_assoc"/>
</dbReference>
<feature type="domain" description="ABC transporter" evidence="12">
    <location>
        <begin position="2764"/>
        <end position="3037"/>
    </location>
</feature>
<feature type="transmembrane region" description="Helical" evidence="11">
    <location>
        <begin position="1066"/>
        <end position="1087"/>
    </location>
</feature>
<evidence type="ECO:0000256" key="5">
    <source>
        <dbReference type="ARBA" id="ARBA00022737"/>
    </source>
</evidence>
<dbReference type="Pfam" id="PF01061">
    <property type="entry name" value="ABC2_membrane"/>
    <property type="match status" value="6"/>
</dbReference>
<dbReference type="FunFam" id="3.40.50.300:FF:000179">
    <property type="entry name" value="ABC transporter G family member 34"/>
    <property type="match status" value="3"/>
</dbReference>
<dbReference type="InterPro" id="IPR034001">
    <property type="entry name" value="ABCG_PDR_1"/>
</dbReference>
<evidence type="ECO:0000313" key="13">
    <source>
        <dbReference type="EMBL" id="CAK7336269.1"/>
    </source>
</evidence>
<dbReference type="SMART" id="SM00382">
    <property type="entry name" value="AAA"/>
    <property type="match status" value="6"/>
</dbReference>
<feature type="region of interest" description="Disordered" evidence="10">
    <location>
        <begin position="768"/>
        <end position="797"/>
    </location>
</feature>
<feature type="transmembrane region" description="Helical" evidence="11">
    <location>
        <begin position="1099"/>
        <end position="1126"/>
    </location>
</feature>
<feature type="transmembrane region" description="Helical" evidence="11">
    <location>
        <begin position="3806"/>
        <end position="3824"/>
    </location>
</feature>
<feature type="transmembrane region" description="Helical" evidence="11">
    <location>
        <begin position="716"/>
        <end position="743"/>
    </location>
</feature>
<dbReference type="PANTHER" id="PTHR48040">
    <property type="entry name" value="PLEIOTROPIC DRUG RESISTANCE PROTEIN 1-LIKE ISOFORM X1"/>
    <property type="match status" value="1"/>
</dbReference>
<dbReference type="InterPro" id="IPR027417">
    <property type="entry name" value="P-loop_NTPase"/>
</dbReference>
<feature type="transmembrane region" description="Helical" evidence="11">
    <location>
        <begin position="1138"/>
        <end position="1161"/>
    </location>
</feature>
<name>A0AAV1RHS2_9ROSI</name>
<feature type="transmembrane region" description="Helical" evidence="11">
    <location>
        <begin position="1955"/>
        <end position="1982"/>
    </location>
</feature>
<feature type="region of interest" description="Disordered" evidence="10">
    <location>
        <begin position="1"/>
        <end position="39"/>
    </location>
</feature>
<evidence type="ECO:0000256" key="7">
    <source>
        <dbReference type="ARBA" id="ARBA00022840"/>
    </source>
</evidence>
<feature type="region of interest" description="Disordered" evidence="10">
    <location>
        <begin position="3398"/>
        <end position="3435"/>
    </location>
</feature>
<feature type="transmembrane region" description="Helical" evidence="11">
    <location>
        <begin position="1813"/>
        <end position="1835"/>
    </location>
</feature>
<dbReference type="Pfam" id="PF00005">
    <property type="entry name" value="ABC_tran"/>
    <property type="match status" value="6"/>
</dbReference>
<dbReference type="FunFam" id="3.40.50.300:FF:003489">
    <property type="entry name" value="ABC transporter G family member 39"/>
    <property type="match status" value="1"/>
</dbReference>
<dbReference type="InterPro" id="IPR043926">
    <property type="entry name" value="ABCG_dom"/>
</dbReference>
<evidence type="ECO:0000256" key="3">
    <source>
        <dbReference type="ARBA" id="ARBA00022448"/>
    </source>
</evidence>
<evidence type="ECO:0000256" key="11">
    <source>
        <dbReference type="SAM" id="Phobius"/>
    </source>
</evidence>
<evidence type="ECO:0000256" key="6">
    <source>
        <dbReference type="ARBA" id="ARBA00022741"/>
    </source>
</evidence>
<sequence length="3972" mass="447919">MTSQSKHQHPRVLAGELNNPMEVLPKCSEEREQDEEEALEWEPLEKLPTYDRLRKGILTTPKRRVNDQVDICNLGSEERKFLLDKLVKVSDEDNEKFLLKLKNRIDMVGIKLPIIEVRFEHLNVEVQAYRLLNCLRILPSRKKQQTILKDISGIIKPSRMTLLLGPPSSGKTTFLFALAGKLDPTLQCSGTVTYNGHMMNKFIPQRTAAYISQYDLHFADLTVRESLTFSARCQGVGFRHEMLTELLRREKEANILPDPDVDVFMEAMATEGQEANVMLGLEVCADTLVGNISGGQKKRLTAGEMLVGPARALFMDEISTCLDSSTTSQIMNSLRQHVRIFNGTAVISLLQPTPETYDLFDDIILLSDSKIVYQGPRENVIEFFEQMGFRCPERKGEADFLQVISKRDQEQYWARKDEPYKFVTVNEFSEAFQSFNVGRRIIYELSIPFDKTKNHPAALATKMYGVGMLDLIKANLSREYLLMKRNSFVHIFKLCQLKIMSIIAMTLFLRTEMHRKSVTDGEIYIGALFFTTMSIMLNGMSELSQTIAKLPVFYKQRDLRFYPSWAYSLPPFILKIPLSFVEVFGLVFLTYYVIGFDPNVGRLFKKYLLLVLINQMASVLFRFTAAVGRNIIVANALGTFALFAPFALGGFIISRDKIKKWWIWAYWISPLMYDQNAIVANEFLGYSWSHIPKTSKSTESLGIQVLKSHKFFTKAYWYWIAIGVISVYVLLFNVCFALALTFLNPIEKHQAVISEEFKSEKSGDKTRAIQFSNRGGNPTTKAAESGVEDFRSGSESTSEFHGNMNKGMVLPFEPHSITFDEVTYSIDMPQEMKVQGVVEDRLVLLKGVSGAFRPGVLTALMGVSGAGKTTLMDVLSGNKTGGYIEGDIRISGYPKKQETFTRIVGYCEQNDIYSPHVTVYESLLYSSWLRLPLEVDAKTRKMFIDEVMELVETNSLRQALVGLPGVNGLSTEQRKRLTIALFLMKQGGQEIYVGPFGRHSTHLIKYFENSNLYRRNKALIAELSAPAPGSKDLYFPTQYSTSFFTQCMACLWKQHRSYWRNAPYTAVRFIFTTFIALMIGTIFWDLGSKLNNVQDLSSAIGAVYTTVLIELPHIFVQAAIYGSIVYAMIGFESSVTKFFWYLLFMYFTLLYFTFYGMMAVAMTPNQQIAAIVSSAVSSIWNLFSGVVIPRTVKCFPGSRNGKKMSADIYRAGSSLRDSLRASSSVWRNSTVEAFSRSSREEDDEEALKWAALEKLPTYDRLRKGILMSASRGVIGEVDIENLGVQERKQLLERLVKVADEDNEKFLWKLKNRIERVGIEFPTIEVRYNNLNIEAEAYVGSSALPSFSKFTFNILELITHPSILKGLLIALHILPSRKKPLTILQDVSGVIKPSRMTLLLGPPSSGKTTLLLALAGKLDPSLKVFSGRVTYNGHEMNEFIPQRTAAYISQHDLHIGEMTVRETLAFSARCQGVGHLHEMLAELSRREKEANIKPDPDVDVFLKAVATQGQEANVITDYVLKILGLELCADTLVGDEMIRGISGGQRKRVTTGEMLVGPSRAWFMDEISTGLDSSTTYQIVNSLKQTVHILNGTAVISLLQPAPETYDLFDDIILLSDGQIVYQGPRENVLGFFEHMGFKCPERKGVADFLQEVTSRKDQEQYWAPKDQPYRFVTVNEFAEAFQSFNVGRSVTDELSIPYDKTKNHPAALVNRKYGAGKMDLLKANFSREYLLMKRNSFLTLMALISMTLFFRTEMHRDTVTDGGIYTGALFFTAIMIMFNGMSELSMTIVKLPVFYKQRELLFFPPWAYSIPPWILKIPITFVEVGAWVFLTYYVIGFDPNVERLLKQYFVLLLINQMASALFRFIAAAGRNMIVANTFGSFVLLALFAMGGFILSREQIKKWWIWGYWISPLMYGQTAILVNEFHGNSWSHIPENSTEPLGIQVLKSQEFFTEAYWYWIGVGATIGFMLLFNVFFVLALTFLNEFEKTQAFISEEPESNDSRRAVQLSNRGSSHQTNTESGVEINRSGSKSIGEASNNRKKGMVLPFEPHSITFDEVIYSVDMPQEMKVQGVVEDRLVLLKGVSGAFRPGVLTALMGISGAGKTTLMDVLAGRKTGGYIEGDIKISGYPKKQETFARISGYCEQNDIHSPHVTVYESLLYSAWLRLPPEVDSETRKMFIEEVMELVELNPLRHALVGLPGVNGLSTEQRKRLTIAVELVANPSIIFMDEPTSGLDARAAAIVMRTVRNTVDTGRTVVCTIHQPSIDIFEAFDELFLMKRGGEEIYVGPLGRHSAHLVNYFEAIEGVSKIKDGYNPATWMLEVTTSSQEMALGIDFANIYKNSNLFRRNKALIAELSTPAPGSKDIYFPTQYSTSFFTQCMACLWKQHWSYWRNPPYTAVRFLFTTFIAVMFGTMFWDLGSKMNGTKALINAMGSMYAAVLFLGFQNGSAVQPVVAVERTVFYRERAAGMYSALPYAFAQAAIELPYIFVQAAVYGVIVYAMIGFEWTAAKFFWYFFFMYFTLLYFTFYGMMSVAMTPNHHIAAIVSTAFYTIWNLFSGFVVPRPVSTVYTILIIASLYGGDGTTGDAPYHGPCMDWLYHIVVKYTDLSSMESADIYRASSRLRGSLRAGSLVWRNGTVEPFSRSSREDDEEALKWAALEKLPTYDRLRKGILASASRGVISEVNIEKLGVQERKQLLERLVKVADEDNEKLLWKLKNRIERVGIEFPKIEVRYHHLNIEAEAYVGSSALPSFAKFTFNILEGLLISLHILPSRKKPFNILKDVSGIIKPSRLTLLLGPPSSGKTTLLLALAGKLDPSLKYSGRVTYNGHEMNEFVPQRTAAYISQHDIHIAEMTVRETLAFSAKCQGVGHLHDMLAELSRREKEASIKPDPDVDVFMKAVATQGEEATVITDYVLKILGLEVCADTMVGDEMIRGISGGQRKRVTTGEMLVGPSRALFMDEISTGLDSSTTYEIVNSLKQTIHILNCTAVISLLQPAPETYDLFDDIILLSDGQIVYQGPRENVLGFFEHMGFKCPERKGTADFLQEVTSIKDQEQYWARKDQPYRFVTVNEFAEAFQSFNVGRRIADELSTPFDKSKNHPAALVTKTYGAGKMDLLKANFSREYLLMKRNSFVYIFKIFQLTIMAIISMTLFFRTEMHRDTVTDGGIYTGALFFTVTMIMFNGMPEISMTISKLPVFYKQRDIRFFPSWAYAIPPWILKIPVTFVEVAAWVFLTYYVIGFDPNVERFFKQYFLLLLINQMASALFRFIGAAGRNMIVANTFGSFALLVLFALSGFVLSREQIKKWWIWGYWISPLMYGQTAIVVNEFVGNSWSHIPENSTETLGIQVLKSRGFFTEAYWYWIGVGATIGFTLLFNLCFVLALTFLNSFDKPQAFISEEPESDESGGKTGGAIQLSNHGNGRRTNTEGGVGISRSGSKAIGEVRNNRKKGMVLPFQPHSITFDDVIYSVDMPQEMKVRGVVENRLVLLKGVSGAFRPGVLTALMGVSGAGKTTLMDVLAGRKTGGYIEGDNKISGYPKKQETFARISGYCEQNDIHSPHVAVYESLLYSAWLRLPTEVDSETRKMFIEEVMELVELNPLRHALVGLPGVNGLSTEQRKRLTIAVELVANPAIIFMDEPTSGLDARAAAIVMRTVRNTVDTGRTVVCTIHQPSIDIFEAFDELFLMKRGGQGIYVGPLGRHSTHLIKYFEAIEGVSRIKDGYNPATWMLEVSSSAQEMALGVDFANVYKNSDLFRRNKALIAELSTPAPGSTDLYFPTKYSTSFFTQCMACLWKQHWSYWRNPSYTAVRFLFTTFIALMFGTMFWDLGSKVNSTQDLFNAMGSMYAAVIFLGVQNSSSVQPVAAVERTVFYRERAAGMYSALPYAFAQVLIELPYIFVQAAVYGVIVYAMIGFEWTVAKFLFYLFFMYFTLLYYTFYGTMAVAMTPNHHIAAIVSSAFYGIWNLFSGFVVPRP</sequence>
<feature type="transmembrane region" description="Helical" evidence="11">
    <location>
        <begin position="2477"/>
        <end position="2499"/>
    </location>
</feature>
<feature type="transmembrane region" description="Helical" evidence="11">
    <location>
        <begin position="521"/>
        <end position="540"/>
    </location>
</feature>
<dbReference type="Proteomes" id="UP001314170">
    <property type="component" value="Unassembled WGS sequence"/>
</dbReference>
<feature type="transmembrane region" description="Helical" evidence="11">
    <location>
        <begin position="488"/>
        <end position="509"/>
    </location>
</feature>
<feature type="transmembrane region" description="Helical" evidence="11">
    <location>
        <begin position="2436"/>
        <end position="2456"/>
    </location>
</feature>
<feature type="compositionally biased region" description="Basic residues" evidence="10">
    <location>
        <begin position="1"/>
        <end position="10"/>
    </location>
</feature>
<feature type="domain" description="ABC transporter" evidence="12">
    <location>
        <begin position="129"/>
        <end position="393"/>
    </location>
</feature>
<feature type="transmembrane region" description="Helical" evidence="11">
    <location>
        <begin position="3276"/>
        <end position="3299"/>
    </location>
</feature>
<evidence type="ECO:0000313" key="14">
    <source>
        <dbReference type="Proteomes" id="UP001314170"/>
    </source>
</evidence>
<dbReference type="InterPro" id="IPR034003">
    <property type="entry name" value="ABCG_PDR_2"/>
</dbReference>
<evidence type="ECO:0000256" key="10">
    <source>
        <dbReference type="SAM" id="MobiDB-lite"/>
    </source>
</evidence>
<feature type="region of interest" description="Disordered" evidence="10">
    <location>
        <begin position="2001"/>
        <end position="2036"/>
    </location>
</feature>
<dbReference type="PROSITE" id="PS50893">
    <property type="entry name" value="ABC_TRANSPORTER_2"/>
    <property type="match status" value="5"/>
</dbReference>
<protein>
    <recommendedName>
        <fullName evidence="12">ABC transporter domain-containing protein</fullName>
    </recommendedName>
</protein>
<feature type="transmembrane region" description="Helical" evidence="11">
    <location>
        <begin position="3133"/>
        <end position="3154"/>
    </location>
</feature>
<evidence type="ECO:0000256" key="4">
    <source>
        <dbReference type="ARBA" id="ARBA00022692"/>
    </source>
</evidence>
<feature type="transmembrane region" description="Helical" evidence="11">
    <location>
        <begin position="2398"/>
        <end position="2416"/>
    </location>
</feature>
<accession>A0AAV1RHS2</accession>
<feature type="transmembrane region" description="Helical" evidence="11">
    <location>
        <begin position="3251"/>
        <end position="3270"/>
    </location>
</feature>
<dbReference type="Pfam" id="PF08370">
    <property type="entry name" value="PDR_assoc"/>
    <property type="match status" value="3"/>
</dbReference>
<reference evidence="13 14" key="1">
    <citation type="submission" date="2024-01" db="EMBL/GenBank/DDBJ databases">
        <authorList>
            <person name="Waweru B."/>
        </authorList>
    </citation>
    <scope>NUCLEOTIDE SEQUENCE [LARGE SCALE GENOMIC DNA]</scope>
</reference>
<evidence type="ECO:0000256" key="8">
    <source>
        <dbReference type="ARBA" id="ARBA00022989"/>
    </source>
</evidence>
<dbReference type="GO" id="GO:0016887">
    <property type="term" value="F:ATP hydrolysis activity"/>
    <property type="evidence" value="ECO:0007669"/>
    <property type="project" value="InterPro"/>
</dbReference>
<feature type="domain" description="ABC transporter" evidence="12">
    <location>
        <begin position="3460"/>
        <end position="3712"/>
    </location>
</feature>
<evidence type="ECO:0000256" key="9">
    <source>
        <dbReference type="ARBA" id="ARBA00023136"/>
    </source>
</evidence>
<keyword evidence="9 11" id="KW-0472">Membrane</keyword>
<keyword evidence="7" id="KW-0067">ATP-binding</keyword>
<feature type="domain" description="ABC transporter" evidence="12">
    <location>
        <begin position="1367"/>
        <end position="1641"/>
    </location>
</feature>
<feature type="transmembrane region" description="Helical" evidence="11">
    <location>
        <begin position="572"/>
        <end position="595"/>
    </location>
</feature>
<dbReference type="CDD" id="cd03232">
    <property type="entry name" value="ABCG_PDR_domain2"/>
    <property type="match status" value="2"/>
</dbReference>
<dbReference type="EMBL" id="CAWUPB010000994">
    <property type="protein sequence ID" value="CAK7336269.1"/>
    <property type="molecule type" value="Genomic_DNA"/>
</dbReference>
<dbReference type="PANTHER" id="PTHR48040:SF59">
    <property type="entry name" value="ABC TRANSPORTER DOMAIN-CONTAINING PROTEIN"/>
    <property type="match status" value="1"/>
</dbReference>
<feature type="transmembrane region" description="Helical" evidence="11">
    <location>
        <begin position="2511"/>
        <end position="2529"/>
    </location>
</feature>
<feature type="transmembrane region" description="Helical" evidence="11">
    <location>
        <begin position="3948"/>
        <end position="3969"/>
    </location>
</feature>
<keyword evidence="3" id="KW-0813">Transport</keyword>
<feature type="transmembrane region" description="Helical" evidence="11">
    <location>
        <begin position="1762"/>
        <end position="1781"/>
    </location>
</feature>
<comment type="similarity">
    <text evidence="2">Belongs to the ABC transporter superfamily. ABCG family. PDR (TC 3.A.1.205) subfamily.</text>
</comment>
<keyword evidence="4 11" id="KW-0812">Transmembrane</keyword>
<dbReference type="GO" id="GO:0016020">
    <property type="term" value="C:membrane"/>
    <property type="evidence" value="ECO:0007669"/>
    <property type="project" value="UniProtKB-SubCell"/>
</dbReference>
<feature type="non-terminal residue" evidence="13">
    <location>
        <position position="3972"/>
    </location>
</feature>
<feature type="transmembrane region" description="Helical" evidence="11">
    <location>
        <begin position="3359"/>
        <end position="3386"/>
    </location>
</feature>